<dbReference type="InterPro" id="IPR003010">
    <property type="entry name" value="C-N_Hydrolase"/>
</dbReference>
<dbReference type="NCBIfam" id="TIGR03381">
    <property type="entry name" value="agmatine_aguB"/>
    <property type="match status" value="1"/>
</dbReference>
<dbReference type="InterPro" id="IPR017755">
    <property type="entry name" value="N-carbamoylputrescine_amidase"/>
</dbReference>
<gene>
    <name evidence="4" type="ORF">GCM10008957_09100</name>
</gene>
<dbReference type="InterPro" id="IPR050345">
    <property type="entry name" value="Aliph_Amidase/BUP"/>
</dbReference>
<proteinExistence type="inferred from homology"/>
<evidence type="ECO:0000256" key="1">
    <source>
        <dbReference type="ARBA" id="ARBA00022801"/>
    </source>
</evidence>
<keyword evidence="5" id="KW-1185">Reference proteome</keyword>
<dbReference type="PROSITE" id="PS50263">
    <property type="entry name" value="CN_HYDROLASE"/>
    <property type="match status" value="1"/>
</dbReference>
<organism evidence="4 5">
    <name type="scientific">Deinococcus ruber</name>
    <dbReference type="NCBI Taxonomy" id="1848197"/>
    <lineage>
        <taxon>Bacteria</taxon>
        <taxon>Thermotogati</taxon>
        <taxon>Deinococcota</taxon>
        <taxon>Deinococci</taxon>
        <taxon>Deinococcales</taxon>
        <taxon>Deinococcaceae</taxon>
        <taxon>Deinococcus</taxon>
    </lineage>
</organism>
<dbReference type="Proteomes" id="UP000603865">
    <property type="component" value="Unassembled WGS sequence"/>
</dbReference>
<dbReference type="PANTHER" id="PTHR43674">
    <property type="entry name" value="NITRILASE C965.09-RELATED"/>
    <property type="match status" value="1"/>
</dbReference>
<evidence type="ECO:0000313" key="5">
    <source>
        <dbReference type="Proteomes" id="UP000603865"/>
    </source>
</evidence>
<protein>
    <submittedName>
        <fullName evidence="4">Hydrolase</fullName>
    </submittedName>
</protein>
<reference evidence="4" key="2">
    <citation type="submission" date="2020-09" db="EMBL/GenBank/DDBJ databases">
        <authorList>
            <person name="Sun Q."/>
            <person name="Ohkuma M."/>
        </authorList>
    </citation>
    <scope>NUCLEOTIDE SEQUENCE</scope>
    <source>
        <strain evidence="4">JCM 31311</strain>
    </source>
</reference>
<dbReference type="GO" id="GO:0033388">
    <property type="term" value="P:putrescine biosynthetic process from arginine"/>
    <property type="evidence" value="ECO:0007669"/>
    <property type="project" value="TreeGrafter"/>
</dbReference>
<dbReference type="Pfam" id="PF00795">
    <property type="entry name" value="CN_hydrolase"/>
    <property type="match status" value="1"/>
</dbReference>
<evidence type="ECO:0000313" key="4">
    <source>
        <dbReference type="EMBL" id="GGQ98809.1"/>
    </source>
</evidence>
<dbReference type="GO" id="GO:0050126">
    <property type="term" value="F:N-carbamoylputrescine amidase activity"/>
    <property type="evidence" value="ECO:0007669"/>
    <property type="project" value="InterPro"/>
</dbReference>
<dbReference type="PANTHER" id="PTHR43674:SF2">
    <property type="entry name" value="BETA-UREIDOPROPIONASE"/>
    <property type="match status" value="1"/>
</dbReference>
<sequence>MNKDSVQGAAVGIGPEDFGYARGMTTPASVNLAVIQMHMTDTLEDNLSRAEAHVRDAARQGANVVLLPELFENLYFCQVEREEYFALAHPVQNHPFLGRFQNLAAELGVVLPVSFFEAAGQAHYNSLATIDADGTLLGVYRKSHIPDGPGYEEKYYFNGGDTGFKVWDTRYGRVGVGICWDQWYPETARAMMLLGADFLLYPTAIGSEPAEVETPNNQSMWQRAMQGHAVSNSSYVAAANRTGKEIVGGLEQTYYGHAFIANYTGEIVAEFGADEEGALLHALNLIEARRFRAGMGFFRDRRPELYGPLMTLDGHTRRG</sequence>
<comment type="caution">
    <text evidence="4">The sequence shown here is derived from an EMBL/GenBank/DDBJ whole genome shotgun (WGS) entry which is preliminary data.</text>
</comment>
<keyword evidence="1 4" id="KW-0378">Hydrolase</keyword>
<dbReference type="SUPFAM" id="SSF56317">
    <property type="entry name" value="Carbon-nitrogen hydrolase"/>
    <property type="match status" value="1"/>
</dbReference>
<dbReference type="Gene3D" id="3.60.110.10">
    <property type="entry name" value="Carbon-nitrogen hydrolase"/>
    <property type="match status" value="1"/>
</dbReference>
<evidence type="ECO:0000259" key="3">
    <source>
        <dbReference type="PROSITE" id="PS50263"/>
    </source>
</evidence>
<dbReference type="EMBL" id="BMQL01000003">
    <property type="protein sequence ID" value="GGQ98809.1"/>
    <property type="molecule type" value="Genomic_DNA"/>
</dbReference>
<comment type="similarity">
    <text evidence="2">Belongs to the carbon-nitrogen hydrolase superfamily.</text>
</comment>
<dbReference type="AlphaFoldDB" id="A0A918C0C4"/>
<reference evidence="4" key="1">
    <citation type="journal article" date="2014" name="Int. J. Syst. Evol. Microbiol.">
        <title>Complete genome sequence of Corynebacterium casei LMG S-19264T (=DSM 44701T), isolated from a smear-ripened cheese.</title>
        <authorList>
            <consortium name="US DOE Joint Genome Institute (JGI-PGF)"/>
            <person name="Walter F."/>
            <person name="Albersmeier A."/>
            <person name="Kalinowski J."/>
            <person name="Ruckert C."/>
        </authorList>
    </citation>
    <scope>NUCLEOTIDE SEQUENCE</scope>
    <source>
        <strain evidence="4">JCM 31311</strain>
    </source>
</reference>
<evidence type="ECO:0000256" key="2">
    <source>
        <dbReference type="ARBA" id="ARBA00034122"/>
    </source>
</evidence>
<dbReference type="CDD" id="cd07573">
    <property type="entry name" value="CPA"/>
    <property type="match status" value="1"/>
</dbReference>
<name>A0A918C0C4_9DEIO</name>
<feature type="domain" description="CN hydrolase" evidence="3">
    <location>
        <begin position="30"/>
        <end position="285"/>
    </location>
</feature>
<dbReference type="InterPro" id="IPR036526">
    <property type="entry name" value="C-N_Hydrolase_sf"/>
</dbReference>
<accession>A0A918C0C4</accession>